<sequence length="297" mass="31275">MAAPFVVQAGGRTIPTLLAGLAGGAGAAYAPKLLSSESDASSQLAQALAALRHPSPSPTGVTVVTSPAPASSSATVSTTVTVVCVAGVGYCVMKLSGVSLSGLLWVTRRAWKKSVQELSKGLDHLQDSIDKVRNQFLSRVADLSGKQDKMAAAQASMASDLSQLDVKVDVLGEGVNRVKGVVDLVAGKIDGMESRIEELASKHDRQLLMLEESQRGIRLLCSVVNNTIENRETTAEEARLIREFADSEPVAKAIEDVRRDASGNKLSSSWREMMPRSPIAVPAVGLACGAQLARGWK</sequence>
<dbReference type="Pfam" id="PF07889">
    <property type="entry name" value="DUF1664"/>
    <property type="match status" value="1"/>
</dbReference>
<geneLocation type="mitochondrion" evidence="3"/>
<evidence type="ECO:0000313" key="4">
    <source>
        <dbReference type="Proteomes" id="UP000039324"/>
    </source>
</evidence>
<reference evidence="3 5" key="2">
    <citation type="submission" date="2018-03" db="EMBL/GenBank/DDBJ databases">
        <authorList>
            <person name="Fogelqvist J."/>
        </authorList>
    </citation>
    <scope>NUCLEOTIDE SEQUENCE [LARGE SCALE GENOMIC DNA]</scope>
</reference>
<proteinExistence type="predicted"/>
<evidence type="ECO:0000313" key="5">
    <source>
        <dbReference type="Proteomes" id="UP000290189"/>
    </source>
</evidence>
<keyword evidence="3" id="KW-0496">Mitochondrion</keyword>
<accession>A0A0G4IW68</accession>
<gene>
    <name evidence="2" type="ORF">PBRA_001393</name>
    <name evidence="3" type="ORF">PLBR_LOCUS4711</name>
</gene>
<evidence type="ECO:0000259" key="1">
    <source>
        <dbReference type="Pfam" id="PF07889"/>
    </source>
</evidence>
<dbReference type="Proteomes" id="UP000039324">
    <property type="component" value="Unassembled WGS sequence"/>
</dbReference>
<dbReference type="PANTHER" id="PTHR46667">
    <property type="entry name" value="OS05G0182700 PROTEIN"/>
    <property type="match status" value="1"/>
</dbReference>
<dbReference type="EMBL" id="CDSF01000090">
    <property type="protein sequence ID" value="CEO99487.1"/>
    <property type="molecule type" value="Genomic_DNA"/>
</dbReference>
<reference evidence="2 4" key="1">
    <citation type="submission" date="2015-02" db="EMBL/GenBank/DDBJ databases">
        <authorList>
            <person name="Chooi Y.-H."/>
        </authorList>
    </citation>
    <scope>NUCLEOTIDE SEQUENCE [LARGE SCALE GENOMIC DNA]</scope>
    <source>
        <strain evidence="2">E3</strain>
    </source>
</reference>
<evidence type="ECO:0000313" key="2">
    <source>
        <dbReference type="EMBL" id="CEO99487.1"/>
    </source>
</evidence>
<keyword evidence="4" id="KW-1185">Reference proteome</keyword>
<dbReference type="PANTHER" id="PTHR46667:SF6">
    <property type="entry name" value="OS01G0185100 PROTEIN"/>
    <property type="match status" value="1"/>
</dbReference>
<dbReference type="EMBL" id="OVEO01000007">
    <property type="protein sequence ID" value="SPQ97496.1"/>
    <property type="molecule type" value="Genomic_DNA"/>
</dbReference>
<feature type="domain" description="DUF1664" evidence="1">
    <location>
        <begin position="77"/>
        <end position="194"/>
    </location>
</feature>
<organism evidence="2 4">
    <name type="scientific">Plasmodiophora brassicae</name>
    <name type="common">Clubroot disease agent</name>
    <dbReference type="NCBI Taxonomy" id="37360"/>
    <lineage>
        <taxon>Eukaryota</taxon>
        <taxon>Sar</taxon>
        <taxon>Rhizaria</taxon>
        <taxon>Endomyxa</taxon>
        <taxon>Phytomyxea</taxon>
        <taxon>Plasmodiophorida</taxon>
        <taxon>Plasmodiophoridae</taxon>
        <taxon>Plasmodiophora</taxon>
    </lineage>
</organism>
<evidence type="ECO:0000313" key="3">
    <source>
        <dbReference type="EMBL" id="SPQ97496.1"/>
    </source>
</evidence>
<protein>
    <recommendedName>
        <fullName evidence="1">DUF1664 domain-containing protein</fullName>
    </recommendedName>
</protein>
<dbReference type="InterPro" id="IPR012458">
    <property type="entry name" value="DUF1664"/>
</dbReference>
<name>A0A0G4IW68_PLABS</name>
<dbReference type="Proteomes" id="UP000290189">
    <property type="component" value="Unassembled WGS sequence"/>
</dbReference>
<dbReference type="AlphaFoldDB" id="A0A0G4IW68"/>